<organism evidence="2">
    <name type="scientific">Tetraselmis sp. GSL018</name>
    <dbReference type="NCBI Taxonomy" id="582737"/>
    <lineage>
        <taxon>Eukaryota</taxon>
        <taxon>Viridiplantae</taxon>
        <taxon>Chlorophyta</taxon>
        <taxon>core chlorophytes</taxon>
        <taxon>Chlorodendrophyceae</taxon>
        <taxon>Chlorodendrales</taxon>
        <taxon>Chlorodendraceae</taxon>
        <taxon>Tetraselmis</taxon>
    </lineage>
</organism>
<feature type="non-terminal residue" evidence="2">
    <location>
        <position position="88"/>
    </location>
</feature>
<gene>
    <name evidence="2" type="ORF">TSPGSL018_9082</name>
</gene>
<protein>
    <submittedName>
        <fullName evidence="2">Uncharacterized protein</fullName>
    </submittedName>
</protein>
<feature type="non-terminal residue" evidence="2">
    <location>
        <position position="1"/>
    </location>
</feature>
<name>A0A061RCR3_9CHLO</name>
<feature type="region of interest" description="Disordered" evidence="1">
    <location>
        <begin position="48"/>
        <end position="88"/>
    </location>
</feature>
<accession>A0A061RCR3</accession>
<dbReference type="AlphaFoldDB" id="A0A061RCR3"/>
<reference evidence="2" key="1">
    <citation type="submission" date="2014-05" db="EMBL/GenBank/DDBJ databases">
        <title>The transcriptome of the halophilic microalga Tetraselmis sp. GSL018 isolated from the Great Salt Lake, Utah.</title>
        <authorList>
            <person name="Jinkerson R.E."/>
            <person name="D'Adamo S."/>
            <person name="Posewitz M.C."/>
        </authorList>
    </citation>
    <scope>NUCLEOTIDE SEQUENCE</scope>
    <source>
        <strain evidence="2">GSL018</strain>
    </source>
</reference>
<proteinExistence type="predicted"/>
<evidence type="ECO:0000313" key="2">
    <source>
        <dbReference type="EMBL" id="JAC68291.1"/>
    </source>
</evidence>
<dbReference type="EMBL" id="GBEZ01018113">
    <property type="protein sequence ID" value="JAC68291.1"/>
    <property type="molecule type" value="Transcribed_RNA"/>
</dbReference>
<sequence>GQPRLPWAEACSRNGFPQEVKVDHARVTTAAGSFDQRGEVMQAWVEKGERQSPGNLPMGAGCWHRRQRPRWKEIRRGEEEKRDGRRGG</sequence>
<feature type="compositionally biased region" description="Basic and acidic residues" evidence="1">
    <location>
        <begin position="70"/>
        <end position="88"/>
    </location>
</feature>
<evidence type="ECO:0000256" key="1">
    <source>
        <dbReference type="SAM" id="MobiDB-lite"/>
    </source>
</evidence>